<dbReference type="PROSITE" id="PS50109">
    <property type="entry name" value="HIS_KIN"/>
    <property type="match status" value="1"/>
</dbReference>
<comment type="caution">
    <text evidence="13">The sequence shown here is derived from an EMBL/GenBank/DDBJ whole genome shotgun (WGS) entry which is preliminary data.</text>
</comment>
<evidence type="ECO:0000256" key="8">
    <source>
        <dbReference type="ARBA" id="ARBA00035100"/>
    </source>
</evidence>
<dbReference type="AlphaFoldDB" id="A0A2V4UKL3"/>
<name>A0A2V4UKL3_9GAMM</name>
<dbReference type="InterPro" id="IPR051315">
    <property type="entry name" value="Bact_Chemotaxis_CheA"/>
</dbReference>
<dbReference type="Pfam" id="PF01627">
    <property type="entry name" value="Hpt"/>
    <property type="match status" value="1"/>
</dbReference>
<comment type="function">
    <text evidence="8">Involved in the transmission of sensory signals from the chemoreceptors to the flagellar motors. CheA is autophosphorylated; it can transfer its phosphate group to either CheB or CheY.</text>
</comment>
<evidence type="ECO:0000256" key="1">
    <source>
        <dbReference type="ARBA" id="ARBA00000085"/>
    </source>
</evidence>
<comment type="catalytic activity">
    <reaction evidence="1">
        <text>ATP + protein L-histidine = ADP + protein N-phospho-L-histidine.</text>
        <dbReference type="EC" id="2.7.13.3"/>
    </reaction>
</comment>
<dbReference type="Pfam" id="PF02518">
    <property type="entry name" value="HATPase_c"/>
    <property type="match status" value="1"/>
</dbReference>
<dbReference type="Proteomes" id="UP000247746">
    <property type="component" value="Unassembled WGS sequence"/>
</dbReference>
<reference evidence="13 14" key="1">
    <citation type="submission" date="2018-06" db="EMBL/GenBank/DDBJ databases">
        <title>Genomic Encyclopedia of Type Strains, Phase III (KMG-III): the genomes of soil and plant-associated and newly described type strains.</title>
        <authorList>
            <person name="Whitman W."/>
        </authorList>
    </citation>
    <scope>NUCLEOTIDE SEQUENCE [LARGE SCALE GENOMIC DNA]</scope>
    <source>
        <strain evidence="13 14">CECT 5889</strain>
    </source>
</reference>
<evidence type="ECO:0000256" key="7">
    <source>
        <dbReference type="ARBA" id="ARBA00023012"/>
    </source>
</evidence>
<feature type="transmembrane region" description="Helical" evidence="10">
    <location>
        <begin position="12"/>
        <end position="35"/>
    </location>
</feature>
<dbReference type="PRINTS" id="PR00344">
    <property type="entry name" value="BCTRLSENSOR"/>
</dbReference>
<dbReference type="InterPro" id="IPR036641">
    <property type="entry name" value="HPT_dom_sf"/>
</dbReference>
<proteinExistence type="predicted"/>
<dbReference type="RefSeq" id="WP_110921728.1">
    <property type="nucleotide sequence ID" value="NZ_QJSU01000001.1"/>
</dbReference>
<keyword evidence="10" id="KW-1133">Transmembrane helix</keyword>
<keyword evidence="4 9" id="KW-0597">Phosphoprotein</keyword>
<dbReference type="SMART" id="SM00387">
    <property type="entry name" value="HATPase_c"/>
    <property type="match status" value="1"/>
</dbReference>
<dbReference type="InterPro" id="IPR008207">
    <property type="entry name" value="Sig_transdc_His_kin_Hpt_dom"/>
</dbReference>
<dbReference type="OrthoDB" id="9803176at2"/>
<organism evidence="13 14">
    <name type="scientific">Psychrobacter fozii</name>
    <dbReference type="NCBI Taxonomy" id="198480"/>
    <lineage>
        <taxon>Bacteria</taxon>
        <taxon>Pseudomonadati</taxon>
        <taxon>Pseudomonadota</taxon>
        <taxon>Gammaproteobacteria</taxon>
        <taxon>Moraxellales</taxon>
        <taxon>Moraxellaceae</taxon>
        <taxon>Psychrobacter</taxon>
    </lineage>
</organism>
<keyword evidence="14" id="KW-1185">Reference proteome</keyword>
<dbReference type="Gene3D" id="3.30.450.20">
    <property type="entry name" value="PAS domain"/>
    <property type="match status" value="1"/>
</dbReference>
<accession>A0A2V4UKL3</accession>
<dbReference type="InterPro" id="IPR036890">
    <property type="entry name" value="HATPase_C_sf"/>
</dbReference>
<dbReference type="FunFam" id="3.30.565.10:FF:000016">
    <property type="entry name" value="Chemotaxis protein CheA, putative"/>
    <property type="match status" value="1"/>
</dbReference>
<evidence type="ECO:0000259" key="12">
    <source>
        <dbReference type="PROSITE" id="PS50894"/>
    </source>
</evidence>
<dbReference type="PANTHER" id="PTHR43395:SF8">
    <property type="entry name" value="HISTIDINE KINASE"/>
    <property type="match status" value="1"/>
</dbReference>
<dbReference type="PROSITE" id="PS50894">
    <property type="entry name" value="HPT"/>
    <property type="match status" value="1"/>
</dbReference>
<dbReference type="GO" id="GO:0000155">
    <property type="term" value="F:phosphorelay sensor kinase activity"/>
    <property type="evidence" value="ECO:0007669"/>
    <property type="project" value="UniProtKB-ARBA"/>
</dbReference>
<dbReference type="InterPro" id="IPR003594">
    <property type="entry name" value="HATPase_dom"/>
</dbReference>
<evidence type="ECO:0000256" key="2">
    <source>
        <dbReference type="ARBA" id="ARBA00012438"/>
    </source>
</evidence>
<keyword evidence="5" id="KW-0808">Transferase</keyword>
<gene>
    <name evidence="13" type="ORF">DFP82_10144</name>
</gene>
<feature type="transmembrane region" description="Helical" evidence="10">
    <location>
        <begin position="198"/>
        <end position="219"/>
    </location>
</feature>
<dbReference type="Gene3D" id="1.20.120.160">
    <property type="entry name" value="HPT domain"/>
    <property type="match status" value="1"/>
</dbReference>
<dbReference type="InterPro" id="IPR005467">
    <property type="entry name" value="His_kinase_dom"/>
</dbReference>
<protein>
    <recommendedName>
        <fullName evidence="3">Chemotaxis protein CheA</fullName>
        <ecNumber evidence="2">2.7.13.3</ecNumber>
    </recommendedName>
</protein>
<evidence type="ECO:0000256" key="9">
    <source>
        <dbReference type="PROSITE-ProRule" id="PRU00110"/>
    </source>
</evidence>
<evidence type="ECO:0000313" key="13">
    <source>
        <dbReference type="EMBL" id="PYE40733.1"/>
    </source>
</evidence>
<dbReference type="EC" id="2.7.13.3" evidence="2"/>
<keyword evidence="6" id="KW-0418">Kinase</keyword>
<dbReference type="InterPro" id="IPR004358">
    <property type="entry name" value="Sig_transdc_His_kin-like_C"/>
</dbReference>
<evidence type="ECO:0000256" key="4">
    <source>
        <dbReference type="ARBA" id="ARBA00022553"/>
    </source>
</evidence>
<evidence type="ECO:0000259" key="11">
    <source>
        <dbReference type="PROSITE" id="PS50109"/>
    </source>
</evidence>
<keyword evidence="7" id="KW-0902">Two-component regulatory system</keyword>
<feature type="domain" description="HPt" evidence="12">
    <location>
        <begin position="386"/>
        <end position="501"/>
    </location>
</feature>
<keyword evidence="10" id="KW-0812">Transmembrane</keyword>
<dbReference type="SUPFAM" id="SSF55874">
    <property type="entry name" value="ATPase domain of HSP90 chaperone/DNA topoisomerase II/histidine kinase"/>
    <property type="match status" value="1"/>
</dbReference>
<dbReference type="EMBL" id="QJSU01000001">
    <property type="protein sequence ID" value="PYE40733.1"/>
    <property type="molecule type" value="Genomic_DNA"/>
</dbReference>
<evidence type="ECO:0000256" key="10">
    <source>
        <dbReference type="SAM" id="Phobius"/>
    </source>
</evidence>
<evidence type="ECO:0000256" key="6">
    <source>
        <dbReference type="ARBA" id="ARBA00022777"/>
    </source>
</evidence>
<keyword evidence="10" id="KW-0472">Membrane</keyword>
<dbReference type="Gene3D" id="3.30.565.10">
    <property type="entry name" value="Histidine kinase-like ATPase, C-terminal domain"/>
    <property type="match status" value="1"/>
</dbReference>
<sequence length="739" mass="82025">MATISNVDNKRYQGLIVSIALFLSLIGALLAFTFYTSSLLERNTALIDQTNQVANSAQAVIKDLFDLDNSYGEDTNSPHIQRSLSRLEQNTALITGSLSAIEQGGTITDADGKSYDLPNIDSNAQVNIAAADEQWKALEPKIQTYLKDADNIMVSSEDDLAQAVEQAKTSSLFINDSLDNLTKDVFNSAERQATTIRLIQLLGVAAIFTYFLIFVFFFVRRLRETDAEAFAARRETQEIMETVSTGLFLLDKDLNIGQQHSKALNGIIGSDQLSGENFANVLRGRISDKDLKTTQQFIEQLYNPRVKEKLVNSLNPLHKVMLHNASGSKATDNRFLDFKFSRVYDDKDIARILVNVNDVSDAVYLEQRLEKERSQNDMQIEMLTTILNVNPKIINEFIINTQMHIEKMNNILKNPGSSQYELEGKLKAIYREMHSLKGEASALKLHSFTKIASDAEDKLHALQNQGQLSGNDFLPLAVHLDDLLSLSNTISTLGERINRSAPTTSKPAEESLILSDNFAKNSTSKTVMVETQVSTDSVDSVDIDGGQDIDLDSDEDDGLLSFYEEFVKDIAERQGKQVQVKSSTLTQVHIPEHVAKPFKEMSIQLLRNAVVHGIEAPSVRHLTGKAEVGTIDLEVQNNDSNFMLIVQDDGQGIDYDSIRTKLSTEGRFSVEEANKLTKGQLLKQLFSSGFSTKDDADEDGGRGVGLDIIKAKVKDYDGKLNVNSELGQMTRFVITLPKA</sequence>
<evidence type="ECO:0000256" key="5">
    <source>
        <dbReference type="ARBA" id="ARBA00022679"/>
    </source>
</evidence>
<feature type="domain" description="Histidine kinase" evidence="11">
    <location>
        <begin position="604"/>
        <end position="739"/>
    </location>
</feature>
<feature type="modified residue" description="Phosphohistidine" evidence="9">
    <location>
        <position position="434"/>
    </location>
</feature>
<evidence type="ECO:0000256" key="3">
    <source>
        <dbReference type="ARBA" id="ARBA00021495"/>
    </source>
</evidence>
<evidence type="ECO:0000313" key="14">
    <source>
        <dbReference type="Proteomes" id="UP000247746"/>
    </source>
</evidence>
<dbReference type="SUPFAM" id="SSF47226">
    <property type="entry name" value="Histidine-containing phosphotransfer domain, HPT domain"/>
    <property type="match status" value="1"/>
</dbReference>
<dbReference type="PANTHER" id="PTHR43395">
    <property type="entry name" value="SENSOR HISTIDINE KINASE CHEA"/>
    <property type="match status" value="1"/>
</dbReference>